<evidence type="ECO:0000313" key="4">
    <source>
        <dbReference type="Proteomes" id="UP001497383"/>
    </source>
</evidence>
<keyword evidence="2" id="KW-1133">Transmembrane helix</keyword>
<evidence type="ECO:0000313" key="3">
    <source>
        <dbReference type="EMBL" id="CAK9440197.1"/>
    </source>
</evidence>
<organism evidence="3 4">
    <name type="scientific">Lodderomyces beijingensis</name>
    <dbReference type="NCBI Taxonomy" id="1775926"/>
    <lineage>
        <taxon>Eukaryota</taxon>
        <taxon>Fungi</taxon>
        <taxon>Dikarya</taxon>
        <taxon>Ascomycota</taxon>
        <taxon>Saccharomycotina</taxon>
        <taxon>Pichiomycetes</taxon>
        <taxon>Debaryomycetaceae</taxon>
        <taxon>Candida/Lodderomyces clade</taxon>
        <taxon>Lodderomyces</taxon>
    </lineage>
</organism>
<proteinExistence type="predicted"/>
<dbReference type="RefSeq" id="XP_066831235.1">
    <property type="nucleotide sequence ID" value="XM_066974502.1"/>
</dbReference>
<dbReference type="EMBL" id="OZ022409">
    <property type="protein sequence ID" value="CAK9440197.1"/>
    <property type="molecule type" value="Genomic_DNA"/>
</dbReference>
<gene>
    <name evidence="3" type="ORF">LODBEIA_P42970</name>
</gene>
<keyword evidence="2" id="KW-0812">Transmembrane</keyword>
<protein>
    <submittedName>
        <fullName evidence="3">Uncharacterized protein</fullName>
    </submittedName>
</protein>
<sequence>MFRTSLRSLATARLFHTTRVNLAKGDSSTIDSFKLPSQTSINEWEFKYDFIPKTSQPKVPPVTKEAVKQDIAHEKAKSVERELFAKESNSSVKVEANDANVVHGGEDVGAVPELHEDRGNATPVDVSRRNVGGGGSSGKPRKSANHDRYVQSSVNPKINEADVVNLGDNEVDHKTETVGKQTPVVDDIEHDNLTHQGQTLPDKKSDAAGSGGVGGLLVLLGLGGAGYWYYSSSSSSSSEKPAKK</sequence>
<evidence type="ECO:0000256" key="2">
    <source>
        <dbReference type="SAM" id="Phobius"/>
    </source>
</evidence>
<evidence type="ECO:0000256" key="1">
    <source>
        <dbReference type="SAM" id="MobiDB-lite"/>
    </source>
</evidence>
<name>A0ABP0ZPI0_9ASCO</name>
<keyword evidence="2" id="KW-0472">Membrane</keyword>
<reference evidence="3 4" key="1">
    <citation type="submission" date="2024-03" db="EMBL/GenBank/DDBJ databases">
        <authorList>
            <person name="Brejova B."/>
        </authorList>
    </citation>
    <scope>NUCLEOTIDE SEQUENCE [LARGE SCALE GENOMIC DNA]</scope>
    <source>
        <strain evidence="3 4">CBS 14171</strain>
    </source>
</reference>
<feature type="transmembrane region" description="Helical" evidence="2">
    <location>
        <begin position="207"/>
        <end position="230"/>
    </location>
</feature>
<feature type="region of interest" description="Disordered" evidence="1">
    <location>
        <begin position="109"/>
        <end position="149"/>
    </location>
</feature>
<dbReference type="Proteomes" id="UP001497383">
    <property type="component" value="Chromosome 5"/>
</dbReference>
<keyword evidence="4" id="KW-1185">Reference proteome</keyword>
<dbReference type="GeneID" id="92209493"/>
<accession>A0ABP0ZPI0</accession>